<accession>A0A7R9UFV5</accession>
<sequence length="106" mass="11745">MKDRATLYGFSAEVFVLLVAAVEVAIVSHKIQSDETPCILIAALAFACTSLLIQFVYVLNKYCKGENALMESNADDLWEPRIKLLKAFLTLLAFVLVAADQFSDKK</sequence>
<reference evidence="2" key="1">
    <citation type="submission" date="2021-01" db="EMBL/GenBank/DDBJ databases">
        <authorList>
            <person name="Corre E."/>
            <person name="Pelletier E."/>
            <person name="Niang G."/>
            <person name="Scheremetjew M."/>
            <person name="Finn R."/>
            <person name="Kale V."/>
            <person name="Holt S."/>
            <person name="Cochrane G."/>
            <person name="Meng A."/>
            <person name="Brown T."/>
            <person name="Cohen L."/>
        </authorList>
    </citation>
    <scope>NUCLEOTIDE SEQUENCE</scope>
    <source>
        <strain evidence="2">CCMP2078</strain>
    </source>
</reference>
<dbReference type="EMBL" id="HBEA01019256">
    <property type="protein sequence ID" value="CAD8265121.1"/>
    <property type="molecule type" value="Transcribed_RNA"/>
</dbReference>
<name>A0A7R9UFV5_9STRA</name>
<dbReference type="AlphaFoldDB" id="A0A7R9UFV5"/>
<keyword evidence="1" id="KW-1133">Transmembrane helix</keyword>
<feature type="transmembrane region" description="Helical" evidence="1">
    <location>
        <begin position="6"/>
        <end position="27"/>
    </location>
</feature>
<gene>
    <name evidence="2" type="ORF">PPYR1160_LOCUS14624</name>
</gene>
<feature type="transmembrane region" description="Helical" evidence="1">
    <location>
        <begin position="39"/>
        <end position="60"/>
    </location>
</feature>
<protein>
    <submittedName>
        <fullName evidence="2">Uncharacterized protein</fullName>
    </submittedName>
</protein>
<keyword evidence="1" id="KW-0472">Membrane</keyword>
<evidence type="ECO:0000256" key="1">
    <source>
        <dbReference type="SAM" id="Phobius"/>
    </source>
</evidence>
<evidence type="ECO:0000313" key="2">
    <source>
        <dbReference type="EMBL" id="CAD8265121.1"/>
    </source>
</evidence>
<feature type="transmembrane region" description="Helical" evidence="1">
    <location>
        <begin position="80"/>
        <end position="99"/>
    </location>
</feature>
<organism evidence="2">
    <name type="scientific">Pinguiococcus pyrenoidosus</name>
    <dbReference type="NCBI Taxonomy" id="172671"/>
    <lineage>
        <taxon>Eukaryota</taxon>
        <taxon>Sar</taxon>
        <taxon>Stramenopiles</taxon>
        <taxon>Ochrophyta</taxon>
        <taxon>Pinguiophyceae</taxon>
        <taxon>Pinguiochrysidales</taxon>
        <taxon>Pinguiochrysidaceae</taxon>
        <taxon>Pinguiococcus</taxon>
    </lineage>
</organism>
<keyword evidence="1" id="KW-0812">Transmembrane</keyword>
<proteinExistence type="predicted"/>